<keyword evidence="3" id="KW-0228">DNA excision</keyword>
<dbReference type="InterPro" id="IPR003583">
    <property type="entry name" value="Hlx-hairpin-Hlx_DNA-bd_motif"/>
</dbReference>
<keyword evidence="6" id="KW-0234">DNA repair</keyword>
<dbReference type="SMART" id="SM00465">
    <property type="entry name" value="GIYc"/>
    <property type="match status" value="1"/>
</dbReference>
<dbReference type="InterPro" id="IPR004791">
    <property type="entry name" value="UvrC"/>
</dbReference>
<organism evidence="13 14">
    <name type="scientific">Candidatus Comchoanobacter bicostacola</name>
    <dbReference type="NCBI Taxonomy" id="2919598"/>
    <lineage>
        <taxon>Bacteria</taxon>
        <taxon>Pseudomonadati</taxon>
        <taxon>Pseudomonadota</taxon>
        <taxon>Gammaproteobacteria</taxon>
        <taxon>Candidatus Comchoanobacterales</taxon>
        <taxon>Candidatus Comchoanobacteraceae</taxon>
        <taxon>Candidatus Comchoanobacter</taxon>
    </lineage>
</organism>
<evidence type="ECO:0000256" key="6">
    <source>
        <dbReference type="ARBA" id="ARBA00023204"/>
    </source>
</evidence>
<dbReference type="SMART" id="SM00278">
    <property type="entry name" value="HhH1"/>
    <property type="match status" value="2"/>
</dbReference>
<dbReference type="InterPro" id="IPR010994">
    <property type="entry name" value="RuvA_2-like"/>
</dbReference>
<protein>
    <recommendedName>
        <fullName evidence="8">Excinuclease cho</fullName>
    </recommendedName>
    <alternativeName>
        <fullName evidence="10">Endonuclease cho</fullName>
    </alternativeName>
    <alternativeName>
        <fullName evidence="9">UvrC homolog protein</fullName>
    </alternativeName>
</protein>
<dbReference type="InterPro" id="IPR035901">
    <property type="entry name" value="GIY-YIG_endonuc_sf"/>
</dbReference>
<dbReference type="Pfam" id="PF01541">
    <property type="entry name" value="GIY-YIG"/>
    <property type="match status" value="1"/>
</dbReference>
<feature type="domain" description="GIY-YIG" evidence="11">
    <location>
        <begin position="12"/>
        <end position="90"/>
    </location>
</feature>
<keyword evidence="4" id="KW-0378">Hydrolase</keyword>
<sequence length="587" mass="66757">MRFSKLIQGLDEKPGVYFMLDKQGRFIYIGKAKNLKNRLRQYFSMQAKQPKVYAMLNQVADVKVLITATESEALLLENQMIKKHQPTYNVLLKDDKSHPYLQLSQHDYPSLKMVRVKAKKITKGRLYGPYPHADQASKLLDITQRICLLRNCSDQFFSNRTRPCIQYEIKRCSAPCVGKISKKEYAQSVRKASSLMSGNGHKIRANLMEAMMAYSKQQAYERAAACRDALKLVASPDSKRATSDHRHIFVYEELGDVLHVCIAHFVGAQIEDLQHDLIEIMHKCSLEGWAQSYVCQYYALYPTYPNLVIVQDAEDATVLSSYLQDKKIKIRSVNSSDAHDLELVQQNMQAYRQNKIEGSEDWHAFWQQISGLFGRKLTKIVCFDVSHHQGASTYASCVVATHMGMDRKQYRLYKVDSGGDDYESINQAVVRWAKKQSGFDETVVVIDGGKGQMKSAMQALVVSGQPPVLTSIAKGVERKWGREKFFIEQDGAVVPFQWPPSIVRTILYIRDQAHDHAITAHRKSIRKAAFRSVLDEVYGLGPAKKKLLLAYFGGLEGVKQATLKDLRNVPQIGPELAKRIYETIRLC</sequence>
<keyword evidence="14" id="KW-1185">Reference proteome</keyword>
<dbReference type="EMBL" id="CP092900">
    <property type="protein sequence ID" value="UTC24971.1"/>
    <property type="molecule type" value="Genomic_DNA"/>
</dbReference>
<dbReference type="RefSeq" id="WP_258568760.1">
    <property type="nucleotide sequence ID" value="NZ_CP092900.1"/>
</dbReference>
<keyword evidence="5" id="KW-0267">Excision nuclease</keyword>
<dbReference type="Gene3D" id="3.30.420.340">
    <property type="entry name" value="UvrC, RNAse H endonuclease domain"/>
    <property type="match status" value="1"/>
</dbReference>
<dbReference type="Proteomes" id="UP001055955">
    <property type="component" value="Chromosome"/>
</dbReference>
<dbReference type="Gene3D" id="1.10.150.20">
    <property type="entry name" value="5' to 3' exonuclease, C-terminal subdomain"/>
    <property type="match status" value="1"/>
</dbReference>
<dbReference type="SUPFAM" id="SSF46600">
    <property type="entry name" value="C-terminal UvrC-binding domain of UvrB"/>
    <property type="match status" value="1"/>
</dbReference>
<dbReference type="Pfam" id="PF08459">
    <property type="entry name" value="UvrC_RNaseH_dom"/>
    <property type="match status" value="1"/>
</dbReference>
<gene>
    <name evidence="13" type="primary">uvrC</name>
    <name evidence="13" type="ORF">MMH89_02265</name>
</gene>
<evidence type="ECO:0000256" key="9">
    <source>
        <dbReference type="ARBA" id="ARBA00042138"/>
    </source>
</evidence>
<evidence type="ECO:0000256" key="5">
    <source>
        <dbReference type="ARBA" id="ARBA00022881"/>
    </source>
</evidence>
<dbReference type="InterPro" id="IPR000305">
    <property type="entry name" value="GIY-YIG_endonuc"/>
</dbReference>
<dbReference type="PROSITE" id="PS50164">
    <property type="entry name" value="GIY_YIG"/>
    <property type="match status" value="1"/>
</dbReference>
<dbReference type="PROSITE" id="PS50165">
    <property type="entry name" value="UVRC"/>
    <property type="match status" value="1"/>
</dbReference>
<dbReference type="NCBIfam" id="TIGR00194">
    <property type="entry name" value="uvrC"/>
    <property type="match status" value="1"/>
</dbReference>
<dbReference type="CDD" id="cd10434">
    <property type="entry name" value="GIY-YIG_UvrC_Cho"/>
    <property type="match status" value="1"/>
</dbReference>
<dbReference type="Gene3D" id="3.40.1440.10">
    <property type="entry name" value="GIY-YIG endonuclease"/>
    <property type="match status" value="1"/>
</dbReference>
<dbReference type="InterPro" id="IPR047296">
    <property type="entry name" value="GIY-YIG_UvrC_Cho"/>
</dbReference>
<evidence type="ECO:0000256" key="2">
    <source>
        <dbReference type="ARBA" id="ARBA00022763"/>
    </source>
</evidence>
<dbReference type="InterPro" id="IPR036876">
    <property type="entry name" value="UVR_dom_sf"/>
</dbReference>
<evidence type="ECO:0000256" key="3">
    <source>
        <dbReference type="ARBA" id="ARBA00022769"/>
    </source>
</evidence>
<accession>A0ABY5DMX1</accession>
<evidence type="ECO:0000256" key="7">
    <source>
        <dbReference type="ARBA" id="ARBA00023236"/>
    </source>
</evidence>
<feature type="domain" description="UvrC family homology region profile" evidence="12">
    <location>
        <begin position="328"/>
        <end position="460"/>
    </location>
</feature>
<dbReference type="PANTHER" id="PTHR30562">
    <property type="entry name" value="UVRC/OXIDOREDUCTASE"/>
    <property type="match status" value="1"/>
</dbReference>
<keyword evidence="1" id="KW-0963">Cytoplasm</keyword>
<dbReference type="InterPro" id="IPR038476">
    <property type="entry name" value="UvrC_RNase_H_dom_sf"/>
</dbReference>
<reference evidence="13 14" key="1">
    <citation type="journal article" date="2022" name="Nat. Microbiol.">
        <title>The microbiome of a bacterivorous marine choanoflagellate contains a resource-demanding obligate bacterial associate.</title>
        <authorList>
            <person name="Needham D.M."/>
            <person name="Poirier C."/>
            <person name="Bachy C."/>
            <person name="George E.E."/>
            <person name="Wilken S."/>
            <person name="Yung C.C.M."/>
            <person name="Limardo A.J."/>
            <person name="Morando M."/>
            <person name="Sudek L."/>
            <person name="Malmstrom R.R."/>
            <person name="Keeling P.J."/>
            <person name="Santoro A.E."/>
            <person name="Worden A.Z."/>
        </authorList>
    </citation>
    <scope>NUCLEOTIDE SEQUENCE [LARGE SCALE GENOMIC DNA]</scope>
    <source>
        <strain evidence="13 14">Comchoano-1</strain>
    </source>
</reference>
<dbReference type="InterPro" id="IPR050066">
    <property type="entry name" value="UvrABC_protein_C"/>
</dbReference>
<evidence type="ECO:0000313" key="14">
    <source>
        <dbReference type="Proteomes" id="UP001055955"/>
    </source>
</evidence>
<name>A0ABY5DMX1_9GAMM</name>
<evidence type="ECO:0000256" key="4">
    <source>
        <dbReference type="ARBA" id="ARBA00022801"/>
    </source>
</evidence>
<dbReference type="SUPFAM" id="SSF82771">
    <property type="entry name" value="GIY-YIG endonuclease"/>
    <property type="match status" value="1"/>
</dbReference>
<evidence type="ECO:0000256" key="10">
    <source>
        <dbReference type="ARBA" id="ARBA00042732"/>
    </source>
</evidence>
<proteinExistence type="predicted"/>
<dbReference type="Pfam" id="PF14520">
    <property type="entry name" value="HHH_5"/>
    <property type="match status" value="1"/>
</dbReference>
<keyword evidence="2" id="KW-0227">DNA damage</keyword>
<dbReference type="SUPFAM" id="SSF47781">
    <property type="entry name" value="RuvA domain 2-like"/>
    <property type="match status" value="1"/>
</dbReference>
<evidence type="ECO:0000313" key="13">
    <source>
        <dbReference type="EMBL" id="UTC24971.1"/>
    </source>
</evidence>
<keyword evidence="7" id="KW-0742">SOS response</keyword>
<dbReference type="InterPro" id="IPR001162">
    <property type="entry name" value="UvrC_RNase_H_dom"/>
</dbReference>
<evidence type="ECO:0000259" key="11">
    <source>
        <dbReference type="PROSITE" id="PS50164"/>
    </source>
</evidence>
<evidence type="ECO:0000256" key="8">
    <source>
        <dbReference type="ARBA" id="ARBA00040756"/>
    </source>
</evidence>
<evidence type="ECO:0000256" key="1">
    <source>
        <dbReference type="ARBA" id="ARBA00022490"/>
    </source>
</evidence>
<dbReference type="PANTHER" id="PTHR30562:SF10">
    <property type="entry name" value="EXCINUCLEASE CHO"/>
    <property type="match status" value="1"/>
</dbReference>
<evidence type="ECO:0000259" key="12">
    <source>
        <dbReference type="PROSITE" id="PS50165"/>
    </source>
</evidence>